<dbReference type="GO" id="GO:0016798">
    <property type="term" value="F:hydrolase activity, acting on glycosyl bonds"/>
    <property type="evidence" value="ECO:0007669"/>
    <property type="project" value="UniProtKB-KW"/>
</dbReference>
<dbReference type="AlphaFoldDB" id="A0A6J6NXH9"/>
<organism evidence="5">
    <name type="scientific">freshwater metagenome</name>
    <dbReference type="NCBI Taxonomy" id="449393"/>
    <lineage>
        <taxon>unclassified sequences</taxon>
        <taxon>metagenomes</taxon>
        <taxon>ecological metagenomes</taxon>
    </lineage>
</organism>
<protein>
    <submittedName>
        <fullName evidence="5">Unannotated protein</fullName>
    </submittedName>
</protein>
<accession>A0A6J6NXH9</accession>
<feature type="domain" description="Glycosyl hydrolase family 32 N-terminal" evidence="4">
    <location>
        <begin position="2"/>
        <end position="244"/>
    </location>
</feature>
<evidence type="ECO:0000256" key="3">
    <source>
        <dbReference type="ARBA" id="ARBA00023295"/>
    </source>
</evidence>
<comment type="similarity">
    <text evidence="1">Belongs to the glycosyl hydrolase 32 family.</text>
</comment>
<keyword evidence="2" id="KW-0378">Hydrolase</keyword>
<evidence type="ECO:0000259" key="4">
    <source>
        <dbReference type="Pfam" id="PF00251"/>
    </source>
</evidence>
<name>A0A6J6NXH9_9ZZZZ</name>
<dbReference type="InterPro" id="IPR051214">
    <property type="entry name" value="GH32_Enzymes"/>
</dbReference>
<dbReference type="PANTHER" id="PTHR43101:SF1">
    <property type="entry name" value="BETA-FRUCTOSIDASE"/>
    <property type="match status" value="1"/>
</dbReference>
<reference evidence="5" key="1">
    <citation type="submission" date="2020-05" db="EMBL/GenBank/DDBJ databases">
        <authorList>
            <person name="Chiriac C."/>
            <person name="Salcher M."/>
            <person name="Ghai R."/>
            <person name="Kavagutti S V."/>
        </authorList>
    </citation>
    <scope>NUCLEOTIDE SEQUENCE</scope>
</reference>
<evidence type="ECO:0000256" key="2">
    <source>
        <dbReference type="ARBA" id="ARBA00022801"/>
    </source>
</evidence>
<dbReference type="SUPFAM" id="SSF75005">
    <property type="entry name" value="Arabinanase/levansucrase/invertase"/>
    <property type="match status" value="1"/>
</dbReference>
<keyword evidence="3" id="KW-0326">Glycosidase</keyword>
<dbReference type="PANTHER" id="PTHR43101">
    <property type="entry name" value="BETA-FRUCTOSIDASE"/>
    <property type="match status" value="1"/>
</dbReference>
<dbReference type="InterPro" id="IPR013148">
    <property type="entry name" value="Glyco_hydro_32_N"/>
</dbReference>
<gene>
    <name evidence="5" type="ORF">UFOPK2370_00853</name>
</gene>
<evidence type="ECO:0000313" key="5">
    <source>
        <dbReference type="EMBL" id="CAB4689475.1"/>
    </source>
</evidence>
<dbReference type="CDD" id="cd18609">
    <property type="entry name" value="GH32-like"/>
    <property type="match status" value="1"/>
</dbReference>
<dbReference type="EMBL" id="CAEZXK010000021">
    <property type="protein sequence ID" value="CAB4689475.1"/>
    <property type="molecule type" value="Genomic_DNA"/>
</dbReference>
<evidence type="ECO:0000256" key="1">
    <source>
        <dbReference type="ARBA" id="ARBA00009902"/>
    </source>
</evidence>
<dbReference type="Pfam" id="PF00251">
    <property type="entry name" value="Glyco_hydro_32N"/>
    <property type="match status" value="1"/>
</dbReference>
<dbReference type="InterPro" id="IPR023296">
    <property type="entry name" value="Glyco_hydro_beta-prop_sf"/>
</dbReference>
<sequence length="268" mass="30143">MGHAVSENLKDWEILPDALAISDSPAWDSWTTWTGSVTRDESGLWWMFYTGTSREDGGDIQRVGAATSKDLITWEKLPGPFTEADPELYEKLDYDLWHDEAWRDPWVFKHDDLWHMIVTARGLTGDKYGRGVAGHATSKDLKNWQVHESLTPTESGFGQMEVIQIQEIDGVPTMLWCCGPRELTEEMRAKFPHGGMFSTTGPSLLGPFDPNNAVWFPHETLYAARAVKHQDNWYLLGFIGGPDDDSFGGYISDPIPIQNNGKGLIPKN</sequence>
<dbReference type="Gene3D" id="2.115.10.20">
    <property type="entry name" value="Glycosyl hydrolase domain, family 43"/>
    <property type="match status" value="1"/>
</dbReference>
<proteinExistence type="inferred from homology"/>